<dbReference type="Proteomes" id="UP001565220">
    <property type="component" value="Unassembled WGS sequence"/>
</dbReference>
<keyword evidence="2" id="KW-0282">Flagellum</keyword>
<keyword evidence="3" id="KW-1185">Reference proteome</keyword>
<keyword evidence="2" id="KW-0969">Cilium</keyword>
<dbReference type="InterPro" id="IPR013384">
    <property type="entry name" value="Flagell_FlgL"/>
</dbReference>
<dbReference type="InterPro" id="IPR001029">
    <property type="entry name" value="Flagellin_N"/>
</dbReference>
<proteinExistence type="predicted"/>
<dbReference type="EMBL" id="JBGFFE010000005">
    <property type="protein sequence ID" value="MEY8763060.1"/>
    <property type="molecule type" value="Genomic_DNA"/>
</dbReference>
<dbReference type="PANTHER" id="PTHR42792">
    <property type="entry name" value="FLAGELLIN"/>
    <property type="match status" value="1"/>
</dbReference>
<feature type="domain" description="Flagellin N-terminal" evidence="1">
    <location>
        <begin position="6"/>
        <end position="139"/>
    </location>
</feature>
<keyword evidence="2" id="KW-0966">Cell projection</keyword>
<dbReference type="NCBIfam" id="TIGR02550">
    <property type="entry name" value="flagell_flgL"/>
    <property type="match status" value="1"/>
</dbReference>
<dbReference type="Gene3D" id="1.20.1330.10">
    <property type="entry name" value="f41 fragment of flagellin, N-terminal domain"/>
    <property type="match status" value="2"/>
</dbReference>
<sequence length="468" mass="51573">MRVTNKLLSNNFLTDVQRNLLNLNKIQRQMSSMKNFSKPSDDPVNVQRSMQLQSSIDYNAQYAVNIKAAQGWMKTTDTSLIQLNTVLGNIRNNLEKGGGNGGYTQDEMDKVNDEINQEVSQLAQILNTNFEGEYIFGGTAGLSKPVKTSIYDITRSGTDTYKNCVKLEYADKNGNTVNYLPDVVSNGFDIKNWTSHGITFNVNGTDISINNISGSNVDEVVKNLNSKIQNTDGLEDKINVVKTNDGNIKFLAVDSNDIIKISHTTVKNDLTGTIGKQFSSIAQDNIEASKNIEVSQGVVLDYNTNAVDVMKYGSGDYDDIRFLMDRIEHHMAGQVLSDKKQDGTAVVSTDSGAINMPDSDGTAHYYAWINNQSEAKKQLTNEDITDIDEASKQVLKADSQIGAKETRMDGLSSQNSASKVDMTDVLSKTEDIDISEKTIEYATMLTVYEACLQTGGKVIQPTLLDYVD</sequence>
<name>A0ABV4DUZ5_9CLOT</name>
<dbReference type="Pfam" id="PF00669">
    <property type="entry name" value="Flagellin_N"/>
    <property type="match status" value="1"/>
</dbReference>
<dbReference type="InterPro" id="IPR001492">
    <property type="entry name" value="Flagellin"/>
</dbReference>
<evidence type="ECO:0000313" key="3">
    <source>
        <dbReference type="Proteomes" id="UP001565220"/>
    </source>
</evidence>
<evidence type="ECO:0000259" key="1">
    <source>
        <dbReference type="Pfam" id="PF00669"/>
    </source>
</evidence>
<evidence type="ECO:0000313" key="2">
    <source>
        <dbReference type="EMBL" id="MEY8763060.1"/>
    </source>
</evidence>
<dbReference type="PANTHER" id="PTHR42792:SF1">
    <property type="entry name" value="FLAGELLAR HOOK-ASSOCIATED PROTEIN 3"/>
    <property type="match status" value="1"/>
</dbReference>
<organism evidence="2 3">
    <name type="scientific">Clostridium lapidicellarium</name>
    <dbReference type="NCBI Taxonomy" id="3240931"/>
    <lineage>
        <taxon>Bacteria</taxon>
        <taxon>Bacillati</taxon>
        <taxon>Bacillota</taxon>
        <taxon>Clostridia</taxon>
        <taxon>Eubacteriales</taxon>
        <taxon>Clostridiaceae</taxon>
        <taxon>Clostridium</taxon>
    </lineage>
</organism>
<reference evidence="2 3" key="1">
    <citation type="submission" date="2024-08" db="EMBL/GenBank/DDBJ databases">
        <title>Clostridium lapicellarii sp. nov., and Clostridium renhuaiense sp. nov., two species isolated from the mud in a fermentation cellar used for producing sauce-flavour Chinese liquors.</title>
        <authorList>
            <person name="Yang F."/>
            <person name="Wang H."/>
            <person name="Chen L.Q."/>
            <person name="Zhou N."/>
            <person name="Lu J.J."/>
            <person name="Pu X.X."/>
            <person name="Wan B."/>
            <person name="Wang L."/>
            <person name="Liu S.J."/>
        </authorList>
    </citation>
    <scope>NUCLEOTIDE SEQUENCE [LARGE SCALE GENOMIC DNA]</scope>
    <source>
        <strain evidence="2 3">MT-113</strain>
    </source>
</reference>
<gene>
    <name evidence="2" type="primary">flgL</name>
    <name evidence="2" type="ORF">AB8S09_05270</name>
</gene>
<dbReference type="RefSeq" id="WP_369868619.1">
    <property type="nucleotide sequence ID" value="NZ_JBGFFE010000005.1"/>
</dbReference>
<dbReference type="SUPFAM" id="SSF64518">
    <property type="entry name" value="Phase 1 flagellin"/>
    <property type="match status" value="1"/>
</dbReference>
<comment type="caution">
    <text evidence="2">The sequence shown here is derived from an EMBL/GenBank/DDBJ whole genome shotgun (WGS) entry which is preliminary data.</text>
</comment>
<accession>A0ABV4DUZ5</accession>
<protein>
    <submittedName>
        <fullName evidence="2">Flagellar hook-associated protein FlgL</fullName>
    </submittedName>
</protein>